<feature type="domain" description="C2H2-type" evidence="6">
    <location>
        <begin position="209"/>
        <end position="239"/>
    </location>
</feature>
<gene>
    <name evidence="7" type="primary">ZnF201</name>
</gene>
<dbReference type="PANTHER" id="PTHR23235:SF120">
    <property type="entry name" value="KRUPPEL-LIKE FACTOR 15"/>
    <property type="match status" value="1"/>
</dbReference>
<dbReference type="GO" id="GO:0008270">
    <property type="term" value="F:zinc ion binding"/>
    <property type="evidence" value="ECO:0007669"/>
    <property type="project" value="UniProtKB-KW"/>
</dbReference>
<dbReference type="PANTHER" id="PTHR23235">
    <property type="entry name" value="KRUEPPEL-LIKE TRANSCRIPTION FACTOR"/>
    <property type="match status" value="1"/>
</dbReference>
<dbReference type="SUPFAM" id="SSF57667">
    <property type="entry name" value="beta-beta-alpha zinc fingers"/>
    <property type="match status" value="1"/>
</dbReference>
<dbReference type="GO" id="GO:0000978">
    <property type="term" value="F:RNA polymerase II cis-regulatory region sequence-specific DNA binding"/>
    <property type="evidence" value="ECO:0007669"/>
    <property type="project" value="TreeGrafter"/>
</dbReference>
<evidence type="ECO:0000256" key="3">
    <source>
        <dbReference type="ARBA" id="ARBA00022833"/>
    </source>
</evidence>
<proteinExistence type="evidence at transcript level"/>
<dbReference type="PROSITE" id="PS00028">
    <property type="entry name" value="ZINC_FINGER_C2H2_1"/>
    <property type="match status" value="2"/>
</dbReference>
<sequence length="283" mass="30636">MNTCFTHASVPSPTEFTLDVDEALCDYASPTLTFTREPNDHDCYASDLIDWSAVSMASPSSPSSDPWAVSSRFGSEYAPPSLISDTQSSVEPSDSPILAQDWVTLGGPCDVGYDGVISPLEGLHGYDASSAFDCGLQDGVRGLGLEQNLEDDPFSTYMYDSPQSPACPVGEACGRSSSVSVKMCLSVDPVPTVIGKKPSKRRQDTARKHACPVKGCDAEFSRRNNLTAHTDSVHKGVRPFACEDGACHERFARRHDATRHYQSKHTTLGSPRRKPTSSRRQPA</sequence>
<dbReference type="Gene3D" id="3.30.160.60">
    <property type="entry name" value="Classic Zinc Finger"/>
    <property type="match status" value="2"/>
</dbReference>
<dbReference type="AlphaFoldDB" id="A0A6B9KI39"/>
<feature type="region of interest" description="Disordered" evidence="5">
    <location>
        <begin position="254"/>
        <end position="283"/>
    </location>
</feature>
<reference evidence="7" key="1">
    <citation type="submission" date="2019-05" db="EMBL/GenBank/DDBJ databases">
        <title>Expression and analysis of primary metabolism gene in Lenzites gibbosa treated with wood chip.</title>
        <authorList>
            <person name="Chi Y."/>
            <person name="Zhang J."/>
            <person name="Li S."/>
        </authorList>
    </citation>
    <scope>NUCLEOTIDE SEQUENCE</scope>
</reference>
<evidence type="ECO:0000256" key="1">
    <source>
        <dbReference type="ARBA" id="ARBA00022723"/>
    </source>
</evidence>
<dbReference type="PROSITE" id="PS50157">
    <property type="entry name" value="ZINC_FINGER_C2H2_2"/>
    <property type="match status" value="2"/>
</dbReference>
<name>A0A6B9KI39_9APHY</name>
<keyword evidence="2 4" id="KW-0863">Zinc-finger</keyword>
<dbReference type="OrthoDB" id="2757115at2759"/>
<dbReference type="InterPro" id="IPR036236">
    <property type="entry name" value="Znf_C2H2_sf"/>
</dbReference>
<dbReference type="InterPro" id="IPR013087">
    <property type="entry name" value="Znf_C2H2_type"/>
</dbReference>
<dbReference type="GO" id="GO:0000981">
    <property type="term" value="F:DNA-binding transcription factor activity, RNA polymerase II-specific"/>
    <property type="evidence" value="ECO:0007669"/>
    <property type="project" value="TreeGrafter"/>
</dbReference>
<keyword evidence="1" id="KW-0479">Metal-binding</keyword>
<evidence type="ECO:0000256" key="4">
    <source>
        <dbReference type="PROSITE-ProRule" id="PRU00042"/>
    </source>
</evidence>
<dbReference type="SMART" id="SM00355">
    <property type="entry name" value="ZnF_C2H2"/>
    <property type="match status" value="2"/>
</dbReference>
<evidence type="ECO:0000313" key="7">
    <source>
        <dbReference type="EMBL" id="QHA24574.1"/>
    </source>
</evidence>
<feature type="domain" description="C2H2-type" evidence="6">
    <location>
        <begin position="240"/>
        <end position="266"/>
    </location>
</feature>
<protein>
    <submittedName>
        <fullName evidence="7">Zinc finger protein 201</fullName>
    </submittedName>
</protein>
<feature type="compositionally biased region" description="Basic residues" evidence="5">
    <location>
        <begin position="271"/>
        <end position="283"/>
    </location>
</feature>
<organism evidence="7">
    <name type="scientific">Trametes gibbosa</name>
    <dbReference type="NCBI Taxonomy" id="160864"/>
    <lineage>
        <taxon>Eukaryota</taxon>
        <taxon>Fungi</taxon>
        <taxon>Dikarya</taxon>
        <taxon>Basidiomycota</taxon>
        <taxon>Agaricomycotina</taxon>
        <taxon>Agaricomycetes</taxon>
        <taxon>Polyporales</taxon>
        <taxon>Polyporaceae</taxon>
        <taxon>Trametes</taxon>
    </lineage>
</organism>
<evidence type="ECO:0000256" key="2">
    <source>
        <dbReference type="ARBA" id="ARBA00022771"/>
    </source>
</evidence>
<dbReference type="EMBL" id="MK994944">
    <property type="protein sequence ID" value="QHA24574.1"/>
    <property type="molecule type" value="mRNA"/>
</dbReference>
<keyword evidence="3" id="KW-0862">Zinc</keyword>
<evidence type="ECO:0000259" key="6">
    <source>
        <dbReference type="PROSITE" id="PS50157"/>
    </source>
</evidence>
<evidence type="ECO:0000256" key="5">
    <source>
        <dbReference type="SAM" id="MobiDB-lite"/>
    </source>
</evidence>
<accession>A0A6B9KI39</accession>